<dbReference type="PROSITE" id="PS50102">
    <property type="entry name" value="RRM"/>
    <property type="match status" value="1"/>
</dbReference>
<feature type="region of interest" description="Disordered" evidence="7">
    <location>
        <begin position="65"/>
        <end position="133"/>
    </location>
</feature>
<dbReference type="GO" id="GO:0006406">
    <property type="term" value="P:mRNA export from nucleus"/>
    <property type="evidence" value="ECO:0007669"/>
    <property type="project" value="TreeGrafter"/>
</dbReference>
<evidence type="ECO:0000256" key="2">
    <source>
        <dbReference type="ARBA" id="ARBA00022448"/>
    </source>
</evidence>
<evidence type="ECO:0000256" key="5">
    <source>
        <dbReference type="ARBA" id="ARBA00023242"/>
    </source>
</evidence>
<dbReference type="SMART" id="SM00360">
    <property type="entry name" value="RRM"/>
    <property type="match status" value="1"/>
</dbReference>
<dbReference type="InterPro" id="IPR025715">
    <property type="entry name" value="FoP_C"/>
</dbReference>
<dbReference type="InterPro" id="IPR012677">
    <property type="entry name" value="Nucleotide-bd_a/b_plait_sf"/>
</dbReference>
<protein>
    <submittedName>
        <fullName evidence="9">THO complex subunit 4</fullName>
    </submittedName>
</protein>
<reference evidence="9 10" key="1">
    <citation type="submission" date="2014-04" db="EMBL/GenBank/DDBJ databases">
        <title>Genome evolution of avian class.</title>
        <authorList>
            <person name="Zhang G."/>
            <person name="Li C."/>
        </authorList>
    </citation>
    <scope>NUCLEOTIDE SEQUENCE [LARGE SCALE GENOMIC DNA]</scope>
    <source>
        <strain evidence="9">BGI_N330</strain>
    </source>
</reference>
<accession>A0A091Q2L9</accession>
<dbReference type="InterPro" id="IPR035979">
    <property type="entry name" value="RBD_domain_sf"/>
</dbReference>
<organism evidence="9 10">
    <name type="scientific">Leptosomus discolor</name>
    <name type="common">Madagascar cuckoo roller</name>
    <name type="synonym">Cuculus discolor</name>
    <dbReference type="NCBI Taxonomy" id="188344"/>
    <lineage>
        <taxon>Eukaryota</taxon>
        <taxon>Metazoa</taxon>
        <taxon>Chordata</taxon>
        <taxon>Craniata</taxon>
        <taxon>Vertebrata</taxon>
        <taxon>Euteleostomi</taxon>
        <taxon>Archelosauria</taxon>
        <taxon>Archosauria</taxon>
        <taxon>Dinosauria</taxon>
        <taxon>Saurischia</taxon>
        <taxon>Theropoda</taxon>
        <taxon>Coelurosauria</taxon>
        <taxon>Aves</taxon>
        <taxon>Neognathae</taxon>
        <taxon>Neoaves</taxon>
        <taxon>Telluraves</taxon>
        <taxon>Coraciimorphae</taxon>
        <taxon>Coraciiformes</taxon>
        <taxon>Leptosomidae</taxon>
        <taxon>Leptosomus</taxon>
    </lineage>
</organism>
<dbReference type="Gene3D" id="3.30.70.330">
    <property type="match status" value="1"/>
</dbReference>
<dbReference type="CDD" id="cd12680">
    <property type="entry name" value="RRM_THOC4"/>
    <property type="match status" value="1"/>
</dbReference>
<comment type="subcellular location">
    <subcellularLocation>
        <location evidence="1">Nucleus</location>
    </subcellularLocation>
</comment>
<feature type="compositionally biased region" description="Basic residues" evidence="7">
    <location>
        <begin position="105"/>
        <end position="117"/>
    </location>
</feature>
<evidence type="ECO:0000259" key="8">
    <source>
        <dbReference type="PROSITE" id="PS50102"/>
    </source>
</evidence>
<dbReference type="PhylomeDB" id="A0A091Q2L9"/>
<keyword evidence="4 6" id="KW-0694">RNA-binding</keyword>
<dbReference type="GO" id="GO:0005634">
    <property type="term" value="C:nucleus"/>
    <property type="evidence" value="ECO:0007669"/>
    <property type="project" value="UniProtKB-SubCell"/>
</dbReference>
<feature type="non-terminal residue" evidence="9">
    <location>
        <position position="144"/>
    </location>
</feature>
<dbReference type="InterPro" id="IPR000504">
    <property type="entry name" value="RRM_dom"/>
</dbReference>
<dbReference type="FunFam" id="3.30.70.330:FF:000273">
    <property type="entry name" value="THO complex subunit 4"/>
    <property type="match status" value="1"/>
</dbReference>
<dbReference type="GO" id="GO:0003729">
    <property type="term" value="F:mRNA binding"/>
    <property type="evidence" value="ECO:0007669"/>
    <property type="project" value="TreeGrafter"/>
</dbReference>
<feature type="domain" description="RRM" evidence="8">
    <location>
        <begin position="1"/>
        <end position="62"/>
    </location>
</feature>
<dbReference type="PANTHER" id="PTHR19965:SF82">
    <property type="entry name" value="THO COMPLEX SUBUNIT 4"/>
    <property type="match status" value="1"/>
</dbReference>
<evidence type="ECO:0000256" key="4">
    <source>
        <dbReference type="ARBA" id="ARBA00022884"/>
    </source>
</evidence>
<dbReference type="SUPFAM" id="SSF54928">
    <property type="entry name" value="RNA-binding domain, RBD"/>
    <property type="match status" value="1"/>
</dbReference>
<gene>
    <name evidence="9" type="ORF">N330_08428</name>
</gene>
<evidence type="ECO:0000256" key="7">
    <source>
        <dbReference type="SAM" id="MobiDB-lite"/>
    </source>
</evidence>
<keyword evidence="2" id="KW-0813">Transport</keyword>
<dbReference type="Proteomes" id="UP000053001">
    <property type="component" value="Unassembled WGS sequence"/>
</dbReference>
<evidence type="ECO:0000313" key="10">
    <source>
        <dbReference type="Proteomes" id="UP000053001"/>
    </source>
</evidence>
<keyword evidence="5" id="KW-0539">Nucleus</keyword>
<dbReference type="PANTHER" id="PTHR19965">
    <property type="entry name" value="RNA AND EXPORT FACTOR BINDING PROTEIN"/>
    <property type="match status" value="1"/>
</dbReference>
<dbReference type="EMBL" id="KK683805">
    <property type="protein sequence ID" value="KFQ13728.1"/>
    <property type="molecule type" value="Genomic_DNA"/>
</dbReference>
<name>A0A091Q2L9_LEPDC</name>
<evidence type="ECO:0000256" key="1">
    <source>
        <dbReference type="ARBA" id="ARBA00004123"/>
    </source>
</evidence>
<proteinExistence type="predicted"/>
<dbReference type="InterPro" id="IPR051229">
    <property type="entry name" value="ALYREF_mRNA_export"/>
</dbReference>
<dbReference type="AlphaFoldDB" id="A0A091Q2L9"/>
<keyword evidence="3" id="KW-0509">mRNA transport</keyword>
<feature type="compositionally biased region" description="Gly residues" evidence="7">
    <location>
        <begin position="92"/>
        <end position="104"/>
    </location>
</feature>
<evidence type="ECO:0000256" key="3">
    <source>
        <dbReference type="ARBA" id="ARBA00022816"/>
    </source>
</evidence>
<dbReference type="Pfam" id="PF13865">
    <property type="entry name" value="FoP_duplication"/>
    <property type="match status" value="1"/>
</dbReference>
<keyword evidence="10" id="KW-1185">Reference proteome</keyword>
<feature type="non-terminal residue" evidence="9">
    <location>
        <position position="1"/>
    </location>
</feature>
<sequence length="144" mass="15503">LQELFAEFGTLKKAAVHYDRSGRSLGTADVHFERKADALKAMKQYNGVPLDGRPMNIQLVTSQIDTQRRPAQSPLLFQNRSVNRGGMTRNRGGSGGFGGGGGNRRGTRGGNRGRGRGAGRTSKQQLSAEELDAQLDAYNARVSA</sequence>
<evidence type="ECO:0000256" key="6">
    <source>
        <dbReference type="PROSITE-ProRule" id="PRU00176"/>
    </source>
</evidence>
<evidence type="ECO:0000313" key="9">
    <source>
        <dbReference type="EMBL" id="KFQ13728.1"/>
    </source>
</evidence>
<dbReference type="SMART" id="SM01218">
    <property type="entry name" value="FoP_duplication"/>
    <property type="match status" value="1"/>
</dbReference>
<dbReference type="Pfam" id="PF00076">
    <property type="entry name" value="RRM_1"/>
    <property type="match status" value="1"/>
</dbReference>